<gene>
    <name evidence="1" type="ORF">VXC91_41615</name>
</gene>
<sequence>MGTTKHLVRLQFEVNGPAVEGEWTSAATARDRYTEWVGLYSKNPDVVIRLIEETDDRQRVLKTWTAQGEVDGPAS</sequence>
<reference evidence="1" key="1">
    <citation type="submission" date="2024-01" db="EMBL/GenBank/DDBJ databases">
        <title>First draft genome sequence data of TA4-1, the type strain of Gram-positive actinobacterium Streptomyces chiangmaiensis.</title>
        <authorList>
            <person name="Yasawong M."/>
            <person name="Nantapong N."/>
        </authorList>
    </citation>
    <scope>NUCLEOTIDE SEQUENCE</scope>
    <source>
        <strain evidence="1">TA4-1</strain>
    </source>
</reference>
<proteinExistence type="predicted"/>
<organism evidence="1 2">
    <name type="scientific">Streptomyces chiangmaiensis</name>
    <dbReference type="NCBI Taxonomy" id="766497"/>
    <lineage>
        <taxon>Bacteria</taxon>
        <taxon>Bacillati</taxon>
        <taxon>Actinomycetota</taxon>
        <taxon>Actinomycetes</taxon>
        <taxon>Kitasatosporales</taxon>
        <taxon>Streptomycetaceae</taxon>
        <taxon>Streptomyces</taxon>
    </lineage>
</organism>
<comment type="caution">
    <text evidence="1">The sequence shown here is derived from an EMBL/GenBank/DDBJ whole genome shotgun (WGS) entry which is preliminary data.</text>
</comment>
<accession>A0ABU7FWE5</accession>
<protein>
    <submittedName>
        <fullName evidence="1">Uncharacterized protein</fullName>
    </submittedName>
</protein>
<evidence type="ECO:0000313" key="1">
    <source>
        <dbReference type="EMBL" id="MED7828205.1"/>
    </source>
</evidence>
<dbReference type="Proteomes" id="UP001333996">
    <property type="component" value="Unassembled WGS sequence"/>
</dbReference>
<dbReference type="EMBL" id="JAYWVC010000332">
    <property type="protein sequence ID" value="MED7828205.1"/>
    <property type="molecule type" value="Genomic_DNA"/>
</dbReference>
<dbReference type="RefSeq" id="WP_329512559.1">
    <property type="nucleotide sequence ID" value="NZ_BAAAYZ010000195.1"/>
</dbReference>
<keyword evidence="2" id="KW-1185">Reference proteome</keyword>
<evidence type="ECO:0000313" key="2">
    <source>
        <dbReference type="Proteomes" id="UP001333996"/>
    </source>
</evidence>
<name>A0ABU7FWE5_9ACTN</name>